<evidence type="ECO:0000313" key="2">
    <source>
        <dbReference type="EMBL" id="KIJ44874.1"/>
    </source>
</evidence>
<feature type="region of interest" description="Disordered" evidence="1">
    <location>
        <begin position="1"/>
        <end position="67"/>
    </location>
</feature>
<organism evidence="2 3">
    <name type="scientific">Sphaerobolus stellatus (strain SS14)</name>
    <dbReference type="NCBI Taxonomy" id="990650"/>
    <lineage>
        <taxon>Eukaryota</taxon>
        <taxon>Fungi</taxon>
        <taxon>Dikarya</taxon>
        <taxon>Basidiomycota</taxon>
        <taxon>Agaricomycotina</taxon>
        <taxon>Agaricomycetes</taxon>
        <taxon>Phallomycetidae</taxon>
        <taxon>Geastrales</taxon>
        <taxon>Sphaerobolaceae</taxon>
        <taxon>Sphaerobolus</taxon>
    </lineage>
</organism>
<protein>
    <submittedName>
        <fullName evidence="2">Uncharacterized protein</fullName>
    </submittedName>
</protein>
<dbReference type="Proteomes" id="UP000054279">
    <property type="component" value="Unassembled WGS sequence"/>
</dbReference>
<name>A0A0C9VD07_SPHS4</name>
<keyword evidence="3" id="KW-1185">Reference proteome</keyword>
<proteinExistence type="predicted"/>
<feature type="compositionally biased region" description="Polar residues" evidence="1">
    <location>
        <begin position="18"/>
        <end position="36"/>
    </location>
</feature>
<dbReference type="AlphaFoldDB" id="A0A0C9VD07"/>
<dbReference type="EMBL" id="KN837114">
    <property type="protein sequence ID" value="KIJ44874.1"/>
    <property type="molecule type" value="Genomic_DNA"/>
</dbReference>
<accession>A0A0C9VD07</accession>
<reference evidence="2 3" key="1">
    <citation type="submission" date="2014-06" db="EMBL/GenBank/DDBJ databases">
        <title>Evolutionary Origins and Diversification of the Mycorrhizal Mutualists.</title>
        <authorList>
            <consortium name="DOE Joint Genome Institute"/>
            <consortium name="Mycorrhizal Genomics Consortium"/>
            <person name="Kohler A."/>
            <person name="Kuo A."/>
            <person name="Nagy L.G."/>
            <person name="Floudas D."/>
            <person name="Copeland A."/>
            <person name="Barry K.W."/>
            <person name="Cichocki N."/>
            <person name="Veneault-Fourrey C."/>
            <person name="LaButti K."/>
            <person name="Lindquist E.A."/>
            <person name="Lipzen A."/>
            <person name="Lundell T."/>
            <person name="Morin E."/>
            <person name="Murat C."/>
            <person name="Riley R."/>
            <person name="Ohm R."/>
            <person name="Sun H."/>
            <person name="Tunlid A."/>
            <person name="Henrissat B."/>
            <person name="Grigoriev I.V."/>
            <person name="Hibbett D.S."/>
            <person name="Martin F."/>
        </authorList>
    </citation>
    <scope>NUCLEOTIDE SEQUENCE [LARGE SCALE GENOMIC DNA]</scope>
    <source>
        <strain evidence="2 3">SS14</strain>
    </source>
</reference>
<dbReference type="HOGENOM" id="CLU_085464_0_0_1"/>
<gene>
    <name evidence="2" type="ORF">M422DRAFT_251497</name>
</gene>
<sequence>MVADCTVGTKDIYDSETSRNTWSEISVESDTKSIISEQREEEINDADSKGYEEESKSGLDTEDGAKADIEEKVEEDKQEKFYEEYDQLVDSYDGTQRSGNRILRNPTWFKEEHVFGSMKFKGQCIYDWMELPFTMDGKFDPSMLHGNTIPAMSFNRYGECEMDYVAMKYMDSPLDRLAHYLDAQLYGADLEFIEKIILIQDSSFEIQISVFWKFREVDTGIPLTTWKPSKNVMILLSSCVIISLRLRSLLLALVDREA</sequence>
<feature type="compositionally biased region" description="Basic and acidic residues" evidence="1">
    <location>
        <begin position="46"/>
        <end position="67"/>
    </location>
</feature>
<evidence type="ECO:0000256" key="1">
    <source>
        <dbReference type="SAM" id="MobiDB-lite"/>
    </source>
</evidence>
<evidence type="ECO:0000313" key="3">
    <source>
        <dbReference type="Proteomes" id="UP000054279"/>
    </source>
</evidence>